<dbReference type="GO" id="GO:0000155">
    <property type="term" value="F:phosphorelay sensor kinase activity"/>
    <property type="evidence" value="ECO:0007669"/>
    <property type="project" value="InterPro"/>
</dbReference>
<dbReference type="SUPFAM" id="SSF55874">
    <property type="entry name" value="ATPase domain of HSP90 chaperone/DNA topoisomerase II/histidine kinase"/>
    <property type="match status" value="1"/>
</dbReference>
<dbReference type="InterPro" id="IPR005467">
    <property type="entry name" value="His_kinase_dom"/>
</dbReference>
<dbReference type="Proteomes" id="UP000321764">
    <property type="component" value="Unassembled WGS sequence"/>
</dbReference>
<evidence type="ECO:0000256" key="6">
    <source>
        <dbReference type="ARBA" id="ARBA00022777"/>
    </source>
</evidence>
<protein>
    <recommendedName>
        <fullName evidence="2">histidine kinase</fullName>
        <ecNumber evidence="2">2.7.13.3</ecNumber>
    </recommendedName>
</protein>
<comment type="caution">
    <text evidence="10">The sequence shown here is derived from an EMBL/GenBank/DDBJ whole genome shotgun (WGS) entry which is preliminary data.</text>
</comment>
<dbReference type="PROSITE" id="PS50109">
    <property type="entry name" value="HIS_KIN"/>
    <property type="match status" value="1"/>
</dbReference>
<dbReference type="InterPro" id="IPR003594">
    <property type="entry name" value="HATPase_dom"/>
</dbReference>
<evidence type="ECO:0000256" key="3">
    <source>
        <dbReference type="ARBA" id="ARBA00022553"/>
    </source>
</evidence>
<feature type="domain" description="Histidine kinase" evidence="9">
    <location>
        <begin position="193"/>
        <end position="389"/>
    </location>
</feature>
<dbReference type="GO" id="GO:0046983">
    <property type="term" value="F:protein dimerization activity"/>
    <property type="evidence" value="ECO:0007669"/>
    <property type="project" value="InterPro"/>
</dbReference>
<evidence type="ECO:0000256" key="1">
    <source>
        <dbReference type="ARBA" id="ARBA00000085"/>
    </source>
</evidence>
<keyword evidence="6 10" id="KW-0418">Kinase</keyword>
<dbReference type="InterPro" id="IPR036890">
    <property type="entry name" value="HATPase_C_sf"/>
</dbReference>
<evidence type="ECO:0000256" key="4">
    <source>
        <dbReference type="ARBA" id="ARBA00022679"/>
    </source>
</evidence>
<dbReference type="EMBL" id="VKAD01000001">
    <property type="protein sequence ID" value="TXR53151.1"/>
    <property type="molecule type" value="Genomic_DNA"/>
</dbReference>
<proteinExistence type="predicted"/>
<evidence type="ECO:0000259" key="9">
    <source>
        <dbReference type="PROSITE" id="PS50109"/>
    </source>
</evidence>
<dbReference type="PANTHER" id="PTHR24421">
    <property type="entry name" value="NITRATE/NITRITE SENSOR PROTEIN NARX-RELATED"/>
    <property type="match status" value="1"/>
</dbReference>
<evidence type="ECO:0000256" key="7">
    <source>
        <dbReference type="ARBA" id="ARBA00022840"/>
    </source>
</evidence>
<dbReference type="Pfam" id="PF02518">
    <property type="entry name" value="HATPase_c"/>
    <property type="match status" value="1"/>
</dbReference>
<evidence type="ECO:0000256" key="2">
    <source>
        <dbReference type="ARBA" id="ARBA00012438"/>
    </source>
</evidence>
<dbReference type="GO" id="GO:0016020">
    <property type="term" value="C:membrane"/>
    <property type="evidence" value="ECO:0007669"/>
    <property type="project" value="InterPro"/>
</dbReference>
<evidence type="ECO:0000313" key="11">
    <source>
        <dbReference type="Proteomes" id="UP000321764"/>
    </source>
</evidence>
<name>A0A5C8Z7N5_9GAMM</name>
<dbReference type="InterPro" id="IPR050482">
    <property type="entry name" value="Sensor_HK_TwoCompSys"/>
</dbReference>
<keyword evidence="5" id="KW-0547">Nucleotide-binding</keyword>
<dbReference type="Pfam" id="PF07730">
    <property type="entry name" value="HisKA_3"/>
    <property type="match status" value="1"/>
</dbReference>
<gene>
    <name evidence="10" type="ORF">FME95_00840</name>
</gene>
<dbReference type="CDD" id="cd16917">
    <property type="entry name" value="HATPase_UhpB-NarQ-NarX-like"/>
    <property type="match status" value="1"/>
</dbReference>
<accession>A0A5C8Z7N5</accession>
<dbReference type="Gene3D" id="3.30.565.10">
    <property type="entry name" value="Histidine kinase-like ATPase, C-terminal domain"/>
    <property type="match status" value="1"/>
</dbReference>
<dbReference type="SMART" id="SM00387">
    <property type="entry name" value="HATPase_c"/>
    <property type="match status" value="1"/>
</dbReference>
<evidence type="ECO:0000256" key="8">
    <source>
        <dbReference type="ARBA" id="ARBA00023012"/>
    </source>
</evidence>
<evidence type="ECO:0000256" key="5">
    <source>
        <dbReference type="ARBA" id="ARBA00022741"/>
    </source>
</evidence>
<dbReference type="InterPro" id="IPR011712">
    <property type="entry name" value="Sig_transdc_His_kin_sub3_dim/P"/>
</dbReference>
<dbReference type="RefSeq" id="WP_147712265.1">
    <property type="nucleotide sequence ID" value="NZ_VKAD01000001.1"/>
</dbReference>
<dbReference type="OrthoDB" id="9811306at2"/>
<dbReference type="PANTHER" id="PTHR24421:SF10">
    <property type="entry name" value="NITRATE_NITRITE SENSOR PROTEIN NARQ"/>
    <property type="match status" value="1"/>
</dbReference>
<dbReference type="AlphaFoldDB" id="A0A5C8Z7N5"/>
<keyword evidence="4" id="KW-0808">Transferase</keyword>
<keyword evidence="7" id="KW-0067">ATP-binding</keyword>
<reference evidence="10 11" key="1">
    <citation type="submission" date="2019-07" db="EMBL/GenBank/DDBJ databases">
        <title>Reinekea sp. strain SSH23 genome sequencing and assembly.</title>
        <authorList>
            <person name="Kim I."/>
        </authorList>
    </citation>
    <scope>NUCLEOTIDE SEQUENCE [LARGE SCALE GENOMIC DNA]</scope>
    <source>
        <strain evidence="10 11">SSH23</strain>
    </source>
</reference>
<evidence type="ECO:0000313" key="10">
    <source>
        <dbReference type="EMBL" id="TXR53151.1"/>
    </source>
</evidence>
<keyword evidence="8" id="KW-0902">Two-component regulatory system</keyword>
<organism evidence="10 11">
    <name type="scientific">Reinekea thalattae</name>
    <dbReference type="NCBI Taxonomy" id="2593301"/>
    <lineage>
        <taxon>Bacteria</taxon>
        <taxon>Pseudomonadati</taxon>
        <taxon>Pseudomonadota</taxon>
        <taxon>Gammaproteobacteria</taxon>
        <taxon>Oceanospirillales</taxon>
        <taxon>Saccharospirillaceae</taxon>
        <taxon>Reinekea</taxon>
    </lineage>
</organism>
<dbReference type="Gene3D" id="1.20.5.1930">
    <property type="match status" value="1"/>
</dbReference>
<comment type="catalytic activity">
    <reaction evidence="1">
        <text>ATP + protein L-histidine = ADP + protein N-phospho-L-histidine.</text>
        <dbReference type="EC" id="2.7.13.3"/>
    </reaction>
</comment>
<keyword evidence="3" id="KW-0597">Phosphoprotein</keyword>
<dbReference type="EC" id="2.7.13.3" evidence="2"/>
<keyword evidence="11" id="KW-1185">Reference proteome</keyword>
<dbReference type="GO" id="GO:0005524">
    <property type="term" value="F:ATP binding"/>
    <property type="evidence" value="ECO:0007669"/>
    <property type="project" value="UniProtKB-KW"/>
</dbReference>
<sequence length="393" mass="45200">MALTIRKWLQSIDLPLLTSQTMTVHKPIKAPDLNDLAFELATADQLSERLPRIIENLQMSLNDLFTSRQRCDLLVIFSMPETSETYVHHAQQNQPHPKLLQSLHREFTKNTPAENELLTISHQSKHWQLLAKRILRYDKVVVWLLCSFDDKVPDSKKINWALSSIEQGLMKGIYAWYQREQRVKNALQTERSIYAAELHDSLAQVLGYLRIKSAKLDKLCQQEPYKELQPITEDLRSYTLCAYRQTRELITSSRITMQTDNLAEGVINSINEFKHQSAIFFELDNRMRINTLSPKQSLQILYIIRESLSNIVRHSHATYASILLNPVNSNQLEVVIEDNGIGIEPSAARRDSFGMQIMRERAERIGGSLSITNRDQGGSQTRLLLNVEDSSES</sequence>